<evidence type="ECO:0000256" key="2">
    <source>
        <dbReference type="ARBA" id="ARBA00009166"/>
    </source>
</evidence>
<evidence type="ECO:0000256" key="3">
    <source>
        <dbReference type="ARBA" id="ARBA00022692"/>
    </source>
</evidence>
<feature type="transmembrane region" description="Helical" evidence="6">
    <location>
        <begin position="182"/>
        <end position="206"/>
    </location>
</feature>
<evidence type="ECO:0000256" key="4">
    <source>
        <dbReference type="ARBA" id="ARBA00022989"/>
    </source>
</evidence>
<dbReference type="EMBL" id="BTRK01000004">
    <property type="protein sequence ID" value="GMR45615.1"/>
    <property type="molecule type" value="Genomic_DNA"/>
</dbReference>
<evidence type="ECO:0000313" key="7">
    <source>
        <dbReference type="EMBL" id="GMR45615.1"/>
    </source>
</evidence>
<keyword evidence="8" id="KW-1185">Reference proteome</keyword>
<keyword evidence="5 6" id="KW-0472">Membrane</keyword>
<dbReference type="Proteomes" id="UP001328107">
    <property type="component" value="Unassembled WGS sequence"/>
</dbReference>
<keyword evidence="3 6" id="KW-0812">Transmembrane</keyword>
<feature type="transmembrane region" description="Helical" evidence="6">
    <location>
        <begin position="158"/>
        <end position="176"/>
    </location>
</feature>
<feature type="transmembrane region" description="Helical" evidence="6">
    <location>
        <begin position="12"/>
        <end position="32"/>
    </location>
</feature>
<keyword evidence="4 6" id="KW-1133">Transmembrane helix</keyword>
<dbReference type="InterPro" id="IPR050920">
    <property type="entry name" value="Nematode_rcpt-like_delta"/>
</dbReference>
<gene>
    <name evidence="7" type="ORF">PMAYCL1PPCAC_15810</name>
</gene>
<dbReference type="AlphaFoldDB" id="A0AAN5HYK9"/>
<feature type="non-terminal residue" evidence="7">
    <location>
        <position position="1"/>
    </location>
</feature>
<evidence type="ECO:0000256" key="5">
    <source>
        <dbReference type="ARBA" id="ARBA00023136"/>
    </source>
</evidence>
<dbReference type="PANTHER" id="PTHR22945:SF40">
    <property type="entry name" value="SERPENTINE RECEPTOR, CLASS D (DELTA)-RELATED"/>
    <property type="match status" value="1"/>
</dbReference>
<dbReference type="GO" id="GO:0016020">
    <property type="term" value="C:membrane"/>
    <property type="evidence" value="ECO:0007669"/>
    <property type="project" value="UniProtKB-SubCell"/>
</dbReference>
<evidence type="ECO:0000313" key="8">
    <source>
        <dbReference type="Proteomes" id="UP001328107"/>
    </source>
</evidence>
<evidence type="ECO:0008006" key="9">
    <source>
        <dbReference type="Google" id="ProtNLM"/>
    </source>
</evidence>
<accession>A0AAN5HYK9</accession>
<dbReference type="Pfam" id="PF10317">
    <property type="entry name" value="7TM_GPCR_Srd"/>
    <property type="match status" value="1"/>
</dbReference>
<dbReference type="PANTHER" id="PTHR22945">
    <property type="entry name" value="SERPENTINE RECEPTOR, CLASS D DELTA"/>
    <property type="match status" value="1"/>
</dbReference>
<proteinExistence type="inferred from homology"/>
<sequence length="211" mass="23570">FRTSPTLKPYSRILFCSALVDLIGACMQLALIPRDIIFNDADVIEYYGLCTLGSVWGCWLCTGIIEMMIALNDALICVSFHFRLKVIEGNQPSLKRTLLIIMLVIFLHAPLGFGYFDVHRRGHHIADHTNDTELIEELQDLTYFGQHCAEIQALNVQLILICFLTGALLYASMAIGLTQSSILAQCAIFPVSALQFTLAPIANIMCIKPYR</sequence>
<feature type="transmembrane region" description="Helical" evidence="6">
    <location>
        <begin position="98"/>
        <end position="116"/>
    </location>
</feature>
<comment type="similarity">
    <text evidence="2">Belongs to the nematode receptor-like protein srd family.</text>
</comment>
<comment type="subcellular location">
    <subcellularLocation>
        <location evidence="1">Membrane</location>
        <topology evidence="1">Multi-pass membrane protein</topology>
    </subcellularLocation>
</comment>
<name>A0AAN5HYK9_9BILA</name>
<feature type="non-terminal residue" evidence="7">
    <location>
        <position position="211"/>
    </location>
</feature>
<evidence type="ECO:0000256" key="6">
    <source>
        <dbReference type="SAM" id="Phobius"/>
    </source>
</evidence>
<organism evidence="7 8">
    <name type="scientific">Pristionchus mayeri</name>
    <dbReference type="NCBI Taxonomy" id="1317129"/>
    <lineage>
        <taxon>Eukaryota</taxon>
        <taxon>Metazoa</taxon>
        <taxon>Ecdysozoa</taxon>
        <taxon>Nematoda</taxon>
        <taxon>Chromadorea</taxon>
        <taxon>Rhabditida</taxon>
        <taxon>Rhabditina</taxon>
        <taxon>Diplogasteromorpha</taxon>
        <taxon>Diplogasteroidea</taxon>
        <taxon>Neodiplogasteridae</taxon>
        <taxon>Pristionchus</taxon>
    </lineage>
</organism>
<comment type="caution">
    <text evidence="7">The sequence shown here is derived from an EMBL/GenBank/DDBJ whole genome shotgun (WGS) entry which is preliminary data.</text>
</comment>
<reference evidence="8" key="1">
    <citation type="submission" date="2022-10" db="EMBL/GenBank/DDBJ databases">
        <title>Genome assembly of Pristionchus species.</title>
        <authorList>
            <person name="Yoshida K."/>
            <person name="Sommer R.J."/>
        </authorList>
    </citation>
    <scope>NUCLEOTIDE SEQUENCE [LARGE SCALE GENOMIC DNA]</scope>
    <source>
        <strain evidence="8">RS5460</strain>
    </source>
</reference>
<protein>
    <recommendedName>
        <fullName evidence="9">G protein-coupled receptor</fullName>
    </recommendedName>
</protein>
<evidence type="ECO:0000256" key="1">
    <source>
        <dbReference type="ARBA" id="ARBA00004141"/>
    </source>
</evidence>
<dbReference type="InterPro" id="IPR019421">
    <property type="entry name" value="7TM_GPCR_serpentine_rcpt_Srd"/>
</dbReference>